<dbReference type="STRING" id="1400863.BN873_320007"/>
<dbReference type="FunFam" id="2.40.420.20:FF:000001">
    <property type="entry name" value="Efflux RND transporter periplasmic adaptor subunit"/>
    <property type="match status" value="1"/>
</dbReference>
<dbReference type="PANTHER" id="PTHR30158">
    <property type="entry name" value="ACRA/E-RELATED COMPONENT OF DRUG EFFLUX TRANSPORTER"/>
    <property type="match status" value="1"/>
</dbReference>
<dbReference type="InterPro" id="IPR006143">
    <property type="entry name" value="RND_pump_MFP"/>
</dbReference>
<reference evidence="10" key="2">
    <citation type="submission" date="2014-03" db="EMBL/GenBank/DDBJ databases">
        <title>Candidatus Competibacter-lineage genomes retrieved from metagenomes reveal functional metabolic diversity.</title>
        <authorList>
            <person name="McIlroy S.J."/>
            <person name="Albertsen M."/>
            <person name="Andresen E.K."/>
            <person name="Saunders A.M."/>
            <person name="Kristiansen R."/>
            <person name="Stokholm-Bjerregaard M."/>
            <person name="Nielsen K.L."/>
            <person name="Nielsen P.H."/>
        </authorList>
    </citation>
    <scope>NUCLEOTIDE SEQUENCE</scope>
    <source>
        <strain evidence="10">Run_A_D11</strain>
    </source>
</reference>
<evidence type="ECO:0000256" key="5">
    <source>
        <dbReference type="SAM" id="SignalP"/>
    </source>
</evidence>
<dbReference type="PANTHER" id="PTHR30158:SF3">
    <property type="entry name" value="MULTIDRUG EFFLUX PUMP SUBUNIT ACRA-RELATED"/>
    <property type="match status" value="1"/>
</dbReference>
<proteinExistence type="inferred from homology"/>
<comment type="caution">
    <text evidence="10">The sequence shown here is derived from an EMBL/GenBank/DDBJ whole genome shotgun (WGS) entry which is preliminary data.</text>
</comment>
<dbReference type="Pfam" id="PF25967">
    <property type="entry name" value="RND-MFP_C"/>
    <property type="match status" value="1"/>
</dbReference>
<reference evidence="10" key="1">
    <citation type="submission" date="2013-07" db="EMBL/GenBank/DDBJ databases">
        <authorList>
            <person name="McIlroy S."/>
        </authorList>
    </citation>
    <scope>NUCLEOTIDE SEQUENCE [LARGE SCALE GENOMIC DNA]</scope>
    <source>
        <strain evidence="10">Run_A_D11</strain>
    </source>
</reference>
<evidence type="ECO:0000259" key="9">
    <source>
        <dbReference type="Pfam" id="PF25967"/>
    </source>
</evidence>
<dbReference type="Pfam" id="PF25876">
    <property type="entry name" value="HH_MFP_RND"/>
    <property type="match status" value="1"/>
</dbReference>
<evidence type="ECO:0000313" key="11">
    <source>
        <dbReference type="Proteomes" id="UP000035760"/>
    </source>
</evidence>
<dbReference type="Proteomes" id="UP000035760">
    <property type="component" value="Unassembled WGS sequence"/>
</dbReference>
<feature type="compositionally biased region" description="Pro residues" evidence="4">
    <location>
        <begin position="378"/>
        <end position="398"/>
    </location>
</feature>
<dbReference type="GO" id="GO:0022857">
    <property type="term" value="F:transmembrane transporter activity"/>
    <property type="evidence" value="ECO:0007669"/>
    <property type="project" value="InterPro"/>
</dbReference>
<dbReference type="EMBL" id="CBTJ020000039">
    <property type="protein sequence ID" value="CDI02515.1"/>
    <property type="molecule type" value="Genomic_DNA"/>
</dbReference>
<dbReference type="InterPro" id="IPR058626">
    <property type="entry name" value="MdtA-like_b-barrel"/>
</dbReference>
<evidence type="ECO:0000259" key="6">
    <source>
        <dbReference type="Pfam" id="PF25876"/>
    </source>
</evidence>
<feature type="signal peptide" evidence="5">
    <location>
        <begin position="1"/>
        <end position="20"/>
    </location>
</feature>
<protein>
    <submittedName>
        <fullName evidence="10">Component of acridine efflux pump</fullName>
    </submittedName>
</protein>
<feature type="coiled-coil region" evidence="3">
    <location>
        <begin position="105"/>
        <end position="156"/>
    </location>
</feature>
<keyword evidence="3" id="KW-0175">Coiled coil</keyword>
<keyword evidence="5" id="KW-0732">Signal</keyword>
<comment type="similarity">
    <text evidence="2">Belongs to the membrane fusion protein (MFP) (TC 8.A.1) family.</text>
</comment>
<organism evidence="10 11">
    <name type="scientific">Candidatus Competibacter denitrificans Run_A_D11</name>
    <dbReference type="NCBI Taxonomy" id="1400863"/>
    <lineage>
        <taxon>Bacteria</taxon>
        <taxon>Pseudomonadati</taxon>
        <taxon>Pseudomonadota</taxon>
        <taxon>Gammaproteobacteria</taxon>
        <taxon>Candidatus Competibacteraceae</taxon>
        <taxon>Candidatus Competibacter</taxon>
    </lineage>
</organism>
<dbReference type="AlphaFoldDB" id="W6M9R1"/>
<evidence type="ECO:0000256" key="2">
    <source>
        <dbReference type="ARBA" id="ARBA00009477"/>
    </source>
</evidence>
<evidence type="ECO:0000259" key="8">
    <source>
        <dbReference type="Pfam" id="PF25944"/>
    </source>
</evidence>
<comment type="subcellular location">
    <subcellularLocation>
        <location evidence="1">Cell inner membrane</location>
        <topology evidence="1">Lipid-anchor</topology>
    </subcellularLocation>
</comment>
<feature type="domain" description="Multidrug resistance protein MdtA-like alpha-helical hairpin" evidence="6">
    <location>
        <begin position="105"/>
        <end position="171"/>
    </location>
</feature>
<feature type="region of interest" description="Disordered" evidence="4">
    <location>
        <begin position="371"/>
        <end position="398"/>
    </location>
</feature>
<dbReference type="RefSeq" id="WP_082161174.1">
    <property type="nucleotide sequence ID" value="NZ_CBTJ020000039.1"/>
</dbReference>
<dbReference type="SUPFAM" id="SSF111369">
    <property type="entry name" value="HlyD-like secretion proteins"/>
    <property type="match status" value="1"/>
</dbReference>
<dbReference type="InterPro" id="IPR058624">
    <property type="entry name" value="MdtA-like_HH"/>
</dbReference>
<dbReference type="Pfam" id="PF25944">
    <property type="entry name" value="Beta-barrel_RND"/>
    <property type="match status" value="1"/>
</dbReference>
<sequence length="398" mass="42036">MPTRASFRCLLSLSLWFVLAAYSEARAQGAAPPAPPPPAVTVVTLKSESVTLTRELPGRTNPYRVAEVRPQVSGIIKGQLFTEGKLVKAGQPLYQLDDETYQADVNSAKASLARAQAKLEAARLTAKRASELVKANAVSKQEAEDATAALRQAEADVKVGQAAVESAEIILKRARISAPIDGRIGKSAVTQGALVTANQTAPLATIQQLDPIYVDLTQSSSEILQIRKEVAAGNLASTTNLPVTILLEDGAKYAQRGRLAFSEVTVDPSTGSTAIRVIVPNPNDLLLPGMYVRAVVSTGRRDNALLAPQQGVTRDPKGNASALIVNAEGKVEVRPVKVSRALGDKWLVEEGLKAGDRVIVEGVMKVKPDMPVQATEAGPPPVANTPLIMPPKPAGPPQ</sequence>
<dbReference type="GO" id="GO:0005886">
    <property type="term" value="C:plasma membrane"/>
    <property type="evidence" value="ECO:0007669"/>
    <property type="project" value="UniProtKB-SubCell"/>
</dbReference>
<dbReference type="InterPro" id="IPR058627">
    <property type="entry name" value="MdtA-like_C"/>
</dbReference>
<evidence type="ECO:0000259" key="7">
    <source>
        <dbReference type="Pfam" id="PF25917"/>
    </source>
</evidence>
<dbReference type="Gene3D" id="2.40.50.100">
    <property type="match status" value="1"/>
</dbReference>
<keyword evidence="11" id="KW-1185">Reference proteome</keyword>
<dbReference type="Gene3D" id="2.40.420.20">
    <property type="match status" value="1"/>
</dbReference>
<feature type="domain" description="Multidrug resistance protein MdtA-like C-terminal permuted SH3" evidence="9">
    <location>
        <begin position="303"/>
        <end position="363"/>
    </location>
</feature>
<evidence type="ECO:0000256" key="3">
    <source>
        <dbReference type="SAM" id="Coils"/>
    </source>
</evidence>
<dbReference type="NCBIfam" id="TIGR01730">
    <property type="entry name" value="RND_mfp"/>
    <property type="match status" value="1"/>
</dbReference>
<feature type="chain" id="PRO_5004880377" evidence="5">
    <location>
        <begin position="21"/>
        <end position="398"/>
    </location>
</feature>
<dbReference type="GO" id="GO:0046677">
    <property type="term" value="P:response to antibiotic"/>
    <property type="evidence" value="ECO:0007669"/>
    <property type="project" value="TreeGrafter"/>
</dbReference>
<dbReference type="Gene3D" id="2.40.30.170">
    <property type="match status" value="1"/>
</dbReference>
<feature type="domain" description="Multidrug resistance protein MdtA-like barrel-sandwich hybrid" evidence="7">
    <location>
        <begin position="64"/>
        <end position="207"/>
    </location>
</feature>
<dbReference type="Gene3D" id="1.10.287.470">
    <property type="entry name" value="Helix hairpin bin"/>
    <property type="match status" value="1"/>
</dbReference>
<dbReference type="InterPro" id="IPR058625">
    <property type="entry name" value="MdtA-like_BSH"/>
</dbReference>
<evidence type="ECO:0000256" key="1">
    <source>
        <dbReference type="ARBA" id="ARBA00004519"/>
    </source>
</evidence>
<name>W6M9R1_9GAMM</name>
<accession>W6M9R1</accession>
<evidence type="ECO:0000256" key="4">
    <source>
        <dbReference type="SAM" id="MobiDB-lite"/>
    </source>
</evidence>
<dbReference type="Pfam" id="PF25917">
    <property type="entry name" value="BSH_RND"/>
    <property type="match status" value="1"/>
</dbReference>
<gene>
    <name evidence="10" type="primary">acrA</name>
    <name evidence="10" type="ORF">BN873_320007</name>
</gene>
<dbReference type="OrthoDB" id="9816569at2"/>
<feature type="domain" description="Multidrug resistance protein MdtA-like beta-barrel" evidence="8">
    <location>
        <begin position="211"/>
        <end position="298"/>
    </location>
</feature>
<evidence type="ECO:0000313" key="10">
    <source>
        <dbReference type="EMBL" id="CDI02515.1"/>
    </source>
</evidence>